<dbReference type="InterPro" id="IPR003140">
    <property type="entry name" value="PLipase/COase/thioEstase"/>
</dbReference>
<keyword evidence="5" id="KW-1185">Reference proteome</keyword>
<evidence type="ECO:0000259" key="3">
    <source>
        <dbReference type="Pfam" id="PF02230"/>
    </source>
</evidence>
<dbReference type="PANTHER" id="PTHR43037:SF1">
    <property type="entry name" value="BLL1128 PROTEIN"/>
    <property type="match status" value="1"/>
</dbReference>
<dbReference type="Pfam" id="PF02230">
    <property type="entry name" value="Abhydrolase_2"/>
    <property type="match status" value="1"/>
</dbReference>
<evidence type="ECO:0000256" key="1">
    <source>
        <dbReference type="ARBA" id="ARBA00022729"/>
    </source>
</evidence>
<dbReference type="EMBL" id="FUYR01000002">
    <property type="protein sequence ID" value="SKB62455.1"/>
    <property type="molecule type" value="Genomic_DNA"/>
</dbReference>
<dbReference type="Gene3D" id="3.40.50.1820">
    <property type="entry name" value="alpha/beta hydrolase"/>
    <property type="match status" value="1"/>
</dbReference>
<gene>
    <name evidence="4" type="ORF">SAMN05661099_1829</name>
</gene>
<keyword evidence="4" id="KW-0378">Hydrolase</keyword>
<dbReference type="InterPro" id="IPR050955">
    <property type="entry name" value="Plant_Biomass_Hydrol_Est"/>
</dbReference>
<accession>A0A1T5CSJ5</accession>
<dbReference type="GO" id="GO:0016787">
    <property type="term" value="F:hydrolase activity"/>
    <property type="evidence" value="ECO:0007669"/>
    <property type="project" value="UniProtKB-KW"/>
</dbReference>
<dbReference type="AlphaFoldDB" id="A0A1T5CSJ5"/>
<dbReference type="Proteomes" id="UP000189981">
    <property type="component" value="Unassembled WGS sequence"/>
</dbReference>
<dbReference type="InterPro" id="IPR029058">
    <property type="entry name" value="AB_hydrolase_fold"/>
</dbReference>
<proteinExistence type="predicted"/>
<feature type="chain" id="PRO_5012752671" evidence="2">
    <location>
        <begin position="23"/>
        <end position="257"/>
    </location>
</feature>
<protein>
    <submittedName>
        <fullName evidence="4">Alpha/beta hydrolase family protein</fullName>
    </submittedName>
</protein>
<dbReference type="OrthoDB" id="9764953at2"/>
<evidence type="ECO:0000313" key="5">
    <source>
        <dbReference type="Proteomes" id="UP000189981"/>
    </source>
</evidence>
<sequence length="257" mass="28982">MKKIICLAFTILVFQQSSIAQTSTYTKEVFVRGTDTLLYRLLMPENFDPAKKYPVLFFLHGAGERGNNNEAQLLHGGDLFQSARMRQEFPAIVVVPQCPPRDFWANVQIRNTGERFGFQEGGEPGKAMSLLMDLVEEVRDLKYSDNKQFYVGGLSMGGMGTLEILRRKPKTFAAAFAICGGDNVANVKKYKKIPLWFFHGEKDTTVPSEKSKVVVAELQRLKAKDVKLTLYPEAGHNSWDAAFADPGLLPWLFSHRR</sequence>
<dbReference type="STRING" id="572036.SAMN05661099_1829"/>
<evidence type="ECO:0000313" key="4">
    <source>
        <dbReference type="EMBL" id="SKB62455.1"/>
    </source>
</evidence>
<organism evidence="4 5">
    <name type="scientific">Daejeonella lutea</name>
    <dbReference type="NCBI Taxonomy" id="572036"/>
    <lineage>
        <taxon>Bacteria</taxon>
        <taxon>Pseudomonadati</taxon>
        <taxon>Bacteroidota</taxon>
        <taxon>Sphingobacteriia</taxon>
        <taxon>Sphingobacteriales</taxon>
        <taxon>Sphingobacteriaceae</taxon>
        <taxon>Daejeonella</taxon>
    </lineage>
</organism>
<keyword evidence="1 2" id="KW-0732">Signal</keyword>
<dbReference type="SUPFAM" id="SSF53474">
    <property type="entry name" value="alpha/beta-Hydrolases"/>
    <property type="match status" value="1"/>
</dbReference>
<dbReference type="RefSeq" id="WP_079702387.1">
    <property type="nucleotide sequence ID" value="NZ_FUYR01000002.1"/>
</dbReference>
<name>A0A1T5CSJ5_9SPHI</name>
<reference evidence="5" key="1">
    <citation type="submission" date="2017-02" db="EMBL/GenBank/DDBJ databases">
        <authorList>
            <person name="Varghese N."/>
            <person name="Submissions S."/>
        </authorList>
    </citation>
    <scope>NUCLEOTIDE SEQUENCE [LARGE SCALE GENOMIC DNA]</scope>
    <source>
        <strain evidence="5">DSM 22385</strain>
    </source>
</reference>
<evidence type="ECO:0000256" key="2">
    <source>
        <dbReference type="SAM" id="SignalP"/>
    </source>
</evidence>
<feature type="domain" description="Phospholipase/carboxylesterase/thioesterase" evidence="3">
    <location>
        <begin position="53"/>
        <end position="243"/>
    </location>
</feature>
<dbReference type="PANTHER" id="PTHR43037">
    <property type="entry name" value="UNNAMED PRODUCT-RELATED"/>
    <property type="match status" value="1"/>
</dbReference>
<feature type="signal peptide" evidence="2">
    <location>
        <begin position="1"/>
        <end position="22"/>
    </location>
</feature>